<dbReference type="OrthoDB" id="2162337at2"/>
<dbReference type="Proteomes" id="UP000199182">
    <property type="component" value="Unassembled WGS sequence"/>
</dbReference>
<keyword evidence="3" id="KW-0472">Membrane</keyword>
<dbReference type="PROSITE" id="PS51257">
    <property type="entry name" value="PROKAR_LIPOPROTEIN"/>
    <property type="match status" value="1"/>
</dbReference>
<evidence type="ECO:0000313" key="6">
    <source>
        <dbReference type="EMBL" id="SDM95879.1"/>
    </source>
</evidence>
<protein>
    <recommendedName>
        <fullName evidence="5">DUF4349 domain-containing protein</fullName>
    </recommendedName>
</protein>
<accession>A0A1G9XGD4</accession>
<feature type="transmembrane region" description="Helical" evidence="3">
    <location>
        <begin position="303"/>
        <end position="328"/>
    </location>
</feature>
<organism evidence="6 7">
    <name type="scientific">Acetanaerobacterium elongatum</name>
    <dbReference type="NCBI Taxonomy" id="258515"/>
    <lineage>
        <taxon>Bacteria</taxon>
        <taxon>Bacillati</taxon>
        <taxon>Bacillota</taxon>
        <taxon>Clostridia</taxon>
        <taxon>Eubacteriales</taxon>
        <taxon>Oscillospiraceae</taxon>
        <taxon>Acetanaerobacterium</taxon>
    </lineage>
</organism>
<feature type="region of interest" description="Disordered" evidence="2">
    <location>
        <begin position="347"/>
        <end position="372"/>
    </location>
</feature>
<feature type="domain" description="DUF4349" evidence="5">
    <location>
        <begin position="103"/>
        <end position="324"/>
    </location>
</feature>
<dbReference type="Pfam" id="PF14257">
    <property type="entry name" value="DUF4349"/>
    <property type="match status" value="1"/>
</dbReference>
<proteinExistence type="predicted"/>
<feature type="region of interest" description="Disordered" evidence="2">
    <location>
        <begin position="61"/>
        <end position="95"/>
    </location>
</feature>
<gene>
    <name evidence="6" type="ORF">SAMN05192585_10870</name>
</gene>
<sequence length="372" mass="40392">MKHIGKLLNVLCITLAIAICLLMAAGCAARSSSETSAASTAAVAPSHDGKEINGAADMAVPQSPEATATAQAAGAEKGGIAAPKDEASLEKEAQATAGSSLNRKIIKTVNMIIETQEFDKLISSLQQNTQKFGGFVESSSVSGLGINQKLDEPNAPGRNGYITVRIPTDKLGEFTALVGTLGNVTQKDENSQDITLTYADTEARKKALQVEYERLMALLEKAESLDSVVALESRLSEVRYQLDNYSSELRRYDSLVDFSTVTVNINEVKRFTPQQSEKQGIGERITIGLQETWLDIRDGAGDFLVWFVVDLPYILIFAAFVVLVIFLIRRGIKKSRAKQAAAPRYPLYPQAPQGFVPPVQNTTNPEHKDENK</sequence>
<feature type="compositionally biased region" description="Basic and acidic residues" evidence="2">
    <location>
        <begin position="83"/>
        <end position="93"/>
    </location>
</feature>
<keyword evidence="7" id="KW-1185">Reference proteome</keyword>
<dbReference type="InterPro" id="IPR025645">
    <property type="entry name" value="DUF4349"/>
</dbReference>
<dbReference type="AlphaFoldDB" id="A0A1G9XGD4"/>
<feature type="chain" id="PRO_5038882935" description="DUF4349 domain-containing protein" evidence="4">
    <location>
        <begin position="25"/>
        <end position="372"/>
    </location>
</feature>
<evidence type="ECO:0000256" key="3">
    <source>
        <dbReference type="SAM" id="Phobius"/>
    </source>
</evidence>
<dbReference type="EMBL" id="FNID01000008">
    <property type="protein sequence ID" value="SDM95879.1"/>
    <property type="molecule type" value="Genomic_DNA"/>
</dbReference>
<feature type="compositionally biased region" description="Low complexity" evidence="2">
    <location>
        <begin position="66"/>
        <end position="75"/>
    </location>
</feature>
<evidence type="ECO:0000256" key="1">
    <source>
        <dbReference type="SAM" id="Coils"/>
    </source>
</evidence>
<keyword evidence="3" id="KW-0812">Transmembrane</keyword>
<name>A0A1G9XGD4_9FIRM</name>
<reference evidence="6 7" key="1">
    <citation type="submission" date="2016-10" db="EMBL/GenBank/DDBJ databases">
        <authorList>
            <person name="de Groot N.N."/>
        </authorList>
    </citation>
    <scope>NUCLEOTIDE SEQUENCE [LARGE SCALE GENOMIC DNA]</scope>
    <source>
        <strain evidence="6 7">CGMCC 1.5012</strain>
    </source>
</reference>
<evidence type="ECO:0000259" key="5">
    <source>
        <dbReference type="Pfam" id="PF14257"/>
    </source>
</evidence>
<evidence type="ECO:0000313" key="7">
    <source>
        <dbReference type="Proteomes" id="UP000199182"/>
    </source>
</evidence>
<dbReference type="STRING" id="258515.SAMN05192585_10870"/>
<dbReference type="RefSeq" id="WP_092638797.1">
    <property type="nucleotide sequence ID" value="NZ_FNID01000008.1"/>
</dbReference>
<feature type="signal peptide" evidence="4">
    <location>
        <begin position="1"/>
        <end position="24"/>
    </location>
</feature>
<keyword evidence="1" id="KW-0175">Coiled coil</keyword>
<evidence type="ECO:0000256" key="4">
    <source>
        <dbReference type="SAM" id="SignalP"/>
    </source>
</evidence>
<evidence type="ECO:0000256" key="2">
    <source>
        <dbReference type="SAM" id="MobiDB-lite"/>
    </source>
</evidence>
<keyword evidence="3" id="KW-1133">Transmembrane helix</keyword>
<keyword evidence="4" id="KW-0732">Signal</keyword>
<feature type="coiled-coil region" evidence="1">
    <location>
        <begin position="198"/>
        <end position="248"/>
    </location>
</feature>